<evidence type="ECO:0000256" key="5">
    <source>
        <dbReference type="ARBA" id="ARBA00023163"/>
    </source>
</evidence>
<dbReference type="AlphaFoldDB" id="A0A2P8DGG6"/>
<dbReference type="PANTHER" id="PTHR43133:SF8">
    <property type="entry name" value="RNA POLYMERASE SIGMA FACTOR HI_1459-RELATED"/>
    <property type="match status" value="1"/>
</dbReference>
<feature type="compositionally biased region" description="Pro residues" evidence="6">
    <location>
        <begin position="389"/>
        <end position="401"/>
    </location>
</feature>
<dbReference type="InterPro" id="IPR027383">
    <property type="entry name" value="Znf_put"/>
</dbReference>
<evidence type="ECO:0000256" key="6">
    <source>
        <dbReference type="SAM" id="MobiDB-lite"/>
    </source>
</evidence>
<feature type="region of interest" description="Disordered" evidence="6">
    <location>
        <begin position="450"/>
        <end position="469"/>
    </location>
</feature>
<dbReference type="InterPro" id="IPR014284">
    <property type="entry name" value="RNA_pol_sigma-70_dom"/>
</dbReference>
<dbReference type="Gene3D" id="1.10.10.1320">
    <property type="entry name" value="Anti-sigma factor, zinc-finger domain"/>
    <property type="match status" value="1"/>
</dbReference>
<feature type="region of interest" description="Disordered" evidence="6">
    <location>
        <begin position="503"/>
        <end position="724"/>
    </location>
</feature>
<keyword evidence="4" id="KW-0238">DNA-binding</keyword>
<feature type="transmembrane region" description="Helical" evidence="7">
    <location>
        <begin position="248"/>
        <end position="275"/>
    </location>
</feature>
<evidence type="ECO:0000259" key="9">
    <source>
        <dbReference type="Pfam" id="PF13490"/>
    </source>
</evidence>
<feature type="domain" description="Putative zinc-finger" evidence="9">
    <location>
        <begin position="198"/>
        <end position="232"/>
    </location>
</feature>
<evidence type="ECO:0000256" key="3">
    <source>
        <dbReference type="ARBA" id="ARBA00023082"/>
    </source>
</evidence>
<feature type="compositionally biased region" description="Basic and acidic residues" evidence="6">
    <location>
        <begin position="693"/>
        <end position="714"/>
    </location>
</feature>
<dbReference type="OrthoDB" id="4990598at2"/>
<keyword evidence="7" id="KW-0812">Transmembrane</keyword>
<keyword evidence="7" id="KW-1133">Transmembrane helix</keyword>
<feature type="compositionally biased region" description="Low complexity" evidence="6">
    <location>
        <begin position="452"/>
        <end position="467"/>
    </location>
</feature>
<evidence type="ECO:0000259" key="8">
    <source>
        <dbReference type="Pfam" id="PF04542"/>
    </source>
</evidence>
<dbReference type="EMBL" id="PYGA01000012">
    <property type="protein sequence ID" value="PSK96315.1"/>
    <property type="molecule type" value="Genomic_DNA"/>
</dbReference>
<comment type="similarity">
    <text evidence="1">Belongs to the sigma-70 factor family. ECF subfamily.</text>
</comment>
<evidence type="ECO:0000256" key="7">
    <source>
        <dbReference type="SAM" id="Phobius"/>
    </source>
</evidence>
<gene>
    <name evidence="10" type="ORF">CLV63_112200</name>
</gene>
<dbReference type="SUPFAM" id="SSF88659">
    <property type="entry name" value="Sigma3 and sigma4 domains of RNA polymerase sigma factors"/>
    <property type="match status" value="1"/>
</dbReference>
<evidence type="ECO:0000256" key="4">
    <source>
        <dbReference type="ARBA" id="ARBA00023125"/>
    </source>
</evidence>
<dbReference type="GO" id="GO:0016987">
    <property type="term" value="F:sigma factor activity"/>
    <property type="evidence" value="ECO:0007669"/>
    <property type="project" value="UniProtKB-KW"/>
</dbReference>
<comment type="caution">
    <text evidence="10">The sequence shown here is derived from an EMBL/GenBank/DDBJ whole genome shotgun (WGS) entry which is preliminary data.</text>
</comment>
<proteinExistence type="inferred from homology"/>
<organism evidence="10 11">
    <name type="scientific">Murinocardiopsis flavida</name>
    <dbReference type="NCBI Taxonomy" id="645275"/>
    <lineage>
        <taxon>Bacteria</taxon>
        <taxon>Bacillati</taxon>
        <taxon>Actinomycetota</taxon>
        <taxon>Actinomycetes</taxon>
        <taxon>Streptosporangiales</taxon>
        <taxon>Nocardiopsidaceae</taxon>
        <taxon>Murinocardiopsis</taxon>
    </lineage>
</organism>
<evidence type="ECO:0000313" key="11">
    <source>
        <dbReference type="Proteomes" id="UP000240542"/>
    </source>
</evidence>
<feature type="compositionally biased region" description="Gly residues" evidence="6">
    <location>
        <begin position="328"/>
        <end position="352"/>
    </location>
</feature>
<feature type="compositionally biased region" description="Low complexity" evidence="6">
    <location>
        <begin position="573"/>
        <end position="585"/>
    </location>
</feature>
<dbReference type="InterPro" id="IPR013324">
    <property type="entry name" value="RNA_pol_sigma_r3/r4-like"/>
</dbReference>
<dbReference type="RefSeq" id="WP_106584266.1">
    <property type="nucleotide sequence ID" value="NZ_PYGA01000012.1"/>
</dbReference>
<reference evidence="10 11" key="1">
    <citation type="submission" date="2018-03" db="EMBL/GenBank/DDBJ databases">
        <title>Genomic Encyclopedia of Archaeal and Bacterial Type Strains, Phase II (KMG-II): from individual species to whole genera.</title>
        <authorList>
            <person name="Goeker M."/>
        </authorList>
    </citation>
    <scope>NUCLEOTIDE SEQUENCE [LARGE SCALE GENOMIC DNA]</scope>
    <source>
        <strain evidence="10 11">DSM 45312</strain>
    </source>
</reference>
<dbReference type="Gene3D" id="1.10.10.10">
    <property type="entry name" value="Winged helix-like DNA-binding domain superfamily/Winged helix DNA-binding domain"/>
    <property type="match status" value="1"/>
</dbReference>
<dbReference type="InterPro" id="IPR041916">
    <property type="entry name" value="Anti_sigma_zinc_sf"/>
</dbReference>
<dbReference type="InterPro" id="IPR036388">
    <property type="entry name" value="WH-like_DNA-bd_sf"/>
</dbReference>
<evidence type="ECO:0000256" key="2">
    <source>
        <dbReference type="ARBA" id="ARBA00023015"/>
    </source>
</evidence>
<feature type="transmembrane region" description="Helical" evidence="7">
    <location>
        <begin position="287"/>
        <end position="304"/>
    </location>
</feature>
<accession>A0A2P8DGG6</accession>
<keyword evidence="5" id="KW-0804">Transcription</keyword>
<keyword evidence="7" id="KW-0472">Membrane</keyword>
<dbReference type="InterPro" id="IPR039425">
    <property type="entry name" value="RNA_pol_sigma-70-like"/>
</dbReference>
<keyword evidence="3" id="KW-0731">Sigma factor</keyword>
<protein>
    <submittedName>
        <fullName evidence="10">RNA polymerase sigma factor (Sigma-70 family)</fullName>
    </submittedName>
</protein>
<dbReference type="SUPFAM" id="SSF88946">
    <property type="entry name" value="Sigma2 domain of RNA polymerase sigma factors"/>
    <property type="match status" value="1"/>
</dbReference>
<dbReference type="InterPro" id="IPR007627">
    <property type="entry name" value="RNA_pol_sigma70_r2"/>
</dbReference>
<name>A0A2P8DGG6_9ACTN</name>
<evidence type="ECO:0000313" key="10">
    <source>
        <dbReference type="EMBL" id="PSK96315.1"/>
    </source>
</evidence>
<dbReference type="Proteomes" id="UP000240542">
    <property type="component" value="Unassembled WGS sequence"/>
</dbReference>
<dbReference type="GO" id="GO:0006352">
    <property type="term" value="P:DNA-templated transcription initiation"/>
    <property type="evidence" value="ECO:0007669"/>
    <property type="project" value="InterPro"/>
</dbReference>
<feature type="compositionally biased region" description="Acidic residues" evidence="6">
    <location>
        <begin position="559"/>
        <end position="568"/>
    </location>
</feature>
<dbReference type="Pfam" id="PF13490">
    <property type="entry name" value="zf-HC2"/>
    <property type="match status" value="1"/>
</dbReference>
<feature type="region of interest" description="Disordered" evidence="6">
    <location>
        <begin position="309"/>
        <end position="416"/>
    </location>
</feature>
<feature type="compositionally biased region" description="Pro residues" evidence="6">
    <location>
        <begin position="353"/>
        <end position="369"/>
    </location>
</feature>
<sequence>MTEPQHDYTEVLSGDDRLIDAVREGDTGAYATLYERHHGAARGLARQMVRGDAEVDDVVAEAFTRVLSVVQRGGGPRDGFRPYLLTAVRHVVYDRSRGDKRQVVTDDMESFDRGEPFVDPALEGLERSLIARAFLSLPERWQSVLWHTEIEGSKPGEVAPHLGMSANSVAALAYRAREGLRQAYLQMHLASGAPAESCRPTLDQLGAYVRDGLAKRDTASVDRHLDGCGDCRAVYAELMDVNVGLRGIVLPLFAGPAAAGYLAALPAGAFSGGWWGRMPKRQQQATAAGAAAVAVAAAAALALVSDEQPLRPQPEQPAAAPGQPAPPGDGGGGGGSGGGPGGGSGGGGGGNPPGAPPAAPPGAPQADPPADPDDPAAPDPARPDDPRDPAPSPKPPRPPGTPAFAAEIDPVGSLVPGKPGIIVMNVRNTGERTAEDVVASIDLPEGVTLTSAPGRGNAAPAAPAPEAGGDGWTCSPADTGAECVLMGMDAGADSSEYLDVDVAGNASEGDPPRISVSSGTADAVGEGSHGVDPEGMAARYATAGPVRTESVGNALLSCVDEEEEEDEGGDGHPWPWWPDTPADTPTDPPTGPAVPTPPTTPPTAPPGGPDADDRPAPPALPGGDAPTEGPGLRAPEPPKPTAPTAPPRLPRLPIPDDPAPAPTAPADPTPSAPPSSSPEPPDDDGPCAQAQQRKGDKLDNDLWDMRPMDRDRDPSTTSSSSARWTLPEGGKVRWAGLYFSGVGAREGADAKLRGPGAAAYTTVRASEVESAELPGYSAYKAFADVTEQVAAHGGGEWWVADAPTETGVSAYAGWSLVVVLEDPAEAYNQAMVLDGTGSVFQDESGLRFPLAGLTPRAVPATVDVAAWEGDAGLEGDRVLLNDAPLTPQGARRTAGNAFASASRGAVGDTLTFGNDVARFSSRLPDRPELNLVSTGDAYLAGVVAVTSSMRT</sequence>
<feature type="compositionally biased region" description="Pro residues" evidence="6">
    <location>
        <begin position="635"/>
        <end position="679"/>
    </location>
</feature>
<dbReference type="Pfam" id="PF04542">
    <property type="entry name" value="Sigma70_r2"/>
    <property type="match status" value="1"/>
</dbReference>
<keyword evidence="2" id="KW-0805">Transcription regulation</keyword>
<dbReference type="PANTHER" id="PTHR43133">
    <property type="entry name" value="RNA POLYMERASE ECF-TYPE SIGMA FACTO"/>
    <property type="match status" value="1"/>
</dbReference>
<evidence type="ECO:0000256" key="1">
    <source>
        <dbReference type="ARBA" id="ARBA00010641"/>
    </source>
</evidence>
<dbReference type="InterPro" id="IPR013325">
    <property type="entry name" value="RNA_pol_sigma_r2"/>
</dbReference>
<dbReference type="GO" id="GO:0003677">
    <property type="term" value="F:DNA binding"/>
    <property type="evidence" value="ECO:0007669"/>
    <property type="project" value="UniProtKB-KW"/>
</dbReference>
<feature type="compositionally biased region" description="Pro residues" evidence="6">
    <location>
        <begin position="586"/>
        <end position="608"/>
    </location>
</feature>
<feature type="domain" description="RNA polymerase sigma-70 region 2" evidence="8">
    <location>
        <begin position="33"/>
        <end position="101"/>
    </location>
</feature>
<keyword evidence="11" id="KW-1185">Reference proteome</keyword>
<dbReference type="NCBIfam" id="TIGR02937">
    <property type="entry name" value="sigma70-ECF"/>
    <property type="match status" value="1"/>
</dbReference>
<dbReference type="Gene3D" id="1.10.1740.10">
    <property type="match status" value="1"/>
</dbReference>